<name>A0A426X5T6_ENSVE</name>
<sequence>MMVPKSESNNNVTWRSSVDVGLVAEELDELGLERLESELRLIERRALAEDGLERGEDGNRELLVRHGRWIRRRSLGLGFILLLLSLDLSSRGNGNGSVLESSKSAEPASREALDLSLSLNDRIGSFSADIKFRYGKTDDYY</sequence>
<evidence type="ECO:0000313" key="2">
    <source>
        <dbReference type="Proteomes" id="UP000287651"/>
    </source>
</evidence>
<comment type="caution">
    <text evidence="1">The sequence shown here is derived from an EMBL/GenBank/DDBJ whole genome shotgun (WGS) entry which is preliminary data.</text>
</comment>
<accession>A0A426X5T6</accession>
<protein>
    <submittedName>
        <fullName evidence="1">Uncharacterized protein</fullName>
    </submittedName>
</protein>
<dbReference type="Proteomes" id="UP000287651">
    <property type="component" value="Unassembled WGS sequence"/>
</dbReference>
<evidence type="ECO:0000313" key="1">
    <source>
        <dbReference type="EMBL" id="RRT34841.1"/>
    </source>
</evidence>
<dbReference type="AlphaFoldDB" id="A0A426X5T6"/>
<gene>
    <name evidence="1" type="ORF">B296_00032851</name>
</gene>
<reference evidence="1 2" key="1">
    <citation type="journal article" date="2014" name="Agronomy (Basel)">
        <title>A Draft Genome Sequence for Ensete ventricosum, the Drought-Tolerant Tree Against Hunger.</title>
        <authorList>
            <person name="Harrison J."/>
            <person name="Moore K.A."/>
            <person name="Paszkiewicz K."/>
            <person name="Jones T."/>
            <person name="Grant M."/>
            <person name="Ambacheew D."/>
            <person name="Muzemil S."/>
            <person name="Studholme D.J."/>
        </authorList>
    </citation>
    <scope>NUCLEOTIDE SEQUENCE [LARGE SCALE GENOMIC DNA]</scope>
</reference>
<dbReference type="EMBL" id="AMZH03025953">
    <property type="protein sequence ID" value="RRT34841.1"/>
    <property type="molecule type" value="Genomic_DNA"/>
</dbReference>
<organism evidence="1 2">
    <name type="scientific">Ensete ventricosum</name>
    <name type="common">Abyssinian banana</name>
    <name type="synonym">Musa ensete</name>
    <dbReference type="NCBI Taxonomy" id="4639"/>
    <lineage>
        <taxon>Eukaryota</taxon>
        <taxon>Viridiplantae</taxon>
        <taxon>Streptophyta</taxon>
        <taxon>Embryophyta</taxon>
        <taxon>Tracheophyta</taxon>
        <taxon>Spermatophyta</taxon>
        <taxon>Magnoliopsida</taxon>
        <taxon>Liliopsida</taxon>
        <taxon>Zingiberales</taxon>
        <taxon>Musaceae</taxon>
        <taxon>Ensete</taxon>
    </lineage>
</organism>
<proteinExistence type="predicted"/>